<feature type="compositionally biased region" description="Basic and acidic residues" evidence="1">
    <location>
        <begin position="275"/>
        <end position="285"/>
    </location>
</feature>
<feature type="compositionally biased region" description="Basic and acidic residues" evidence="1">
    <location>
        <begin position="134"/>
        <end position="147"/>
    </location>
</feature>
<feature type="non-terminal residue" evidence="2">
    <location>
        <position position="1"/>
    </location>
</feature>
<evidence type="ECO:0000313" key="2">
    <source>
        <dbReference type="EMBL" id="CAA9230477.1"/>
    </source>
</evidence>
<feature type="compositionally biased region" description="Basic residues" evidence="1">
    <location>
        <begin position="78"/>
        <end position="88"/>
    </location>
</feature>
<accession>A0A6J4HS55</accession>
<dbReference type="EMBL" id="CADCTQ010000085">
    <property type="protein sequence ID" value="CAA9230477.1"/>
    <property type="molecule type" value="Genomic_DNA"/>
</dbReference>
<feature type="compositionally biased region" description="Basic residues" evidence="1">
    <location>
        <begin position="45"/>
        <end position="63"/>
    </location>
</feature>
<keyword evidence="2" id="KW-0808">Transferase</keyword>
<feature type="region of interest" description="Disordered" evidence="1">
    <location>
        <begin position="1"/>
        <end position="285"/>
    </location>
</feature>
<keyword evidence="2" id="KW-0328">Glycosyltransferase</keyword>
<feature type="non-terminal residue" evidence="2">
    <location>
        <position position="285"/>
    </location>
</feature>
<gene>
    <name evidence="2" type="ORF">AVDCRST_MAG56-886</name>
</gene>
<proteinExistence type="predicted"/>
<dbReference type="EC" id="2.4.2.19" evidence="2"/>
<evidence type="ECO:0000256" key="1">
    <source>
        <dbReference type="SAM" id="MobiDB-lite"/>
    </source>
</evidence>
<organism evidence="2">
    <name type="scientific">uncultured Cytophagales bacterium</name>
    <dbReference type="NCBI Taxonomy" id="158755"/>
    <lineage>
        <taxon>Bacteria</taxon>
        <taxon>Pseudomonadati</taxon>
        <taxon>Bacteroidota</taxon>
        <taxon>Sphingobacteriia</taxon>
        <taxon>Sphingobacteriales</taxon>
        <taxon>environmental samples</taxon>
    </lineage>
</organism>
<sequence>ATHLPQPRSPRTVYPERPPRRRGGRRSFFAGVRAGHCPQTGPAAHQRHGGAGRRRPGSHHLPRRGPGPGSNPAAGRRGVGKARRRGPHRAGQGAIHPAGRTAGAQLHAAHERHCHPHPPLYRAHCPHQGQTARHAQDHAQLPDDGKVGRRHRRGHQPPVRALRHDHSQGQPRGLRRRHHAGHPGHPRLPAPHEQGPQDRGRNAQPRRGGRGAGGGRRVPDHAGQYDARPHARGRSPHPRQVLHRSLRRHHRGHHRGRGRNRRGLHLRRRPYAFDQKPRHQPEGVL</sequence>
<feature type="compositionally biased region" description="Basic residues" evidence="1">
    <location>
        <begin position="173"/>
        <end position="185"/>
    </location>
</feature>
<protein>
    <submittedName>
        <fullName evidence="2">Quinolinate phosphoribosyltransferase [decarboxylating]</fullName>
        <ecNumber evidence="2">2.4.2.19</ecNumber>
    </submittedName>
</protein>
<feature type="compositionally biased region" description="Basic residues" evidence="1">
    <location>
        <begin position="230"/>
        <end position="270"/>
    </location>
</feature>
<name>A0A6J4HS55_9SPHI</name>
<dbReference type="AlphaFoldDB" id="A0A6J4HS55"/>
<dbReference type="GO" id="GO:0004514">
    <property type="term" value="F:nicotinate-nucleotide diphosphorylase (carboxylating) activity"/>
    <property type="evidence" value="ECO:0007669"/>
    <property type="project" value="UniProtKB-EC"/>
</dbReference>
<reference evidence="2" key="1">
    <citation type="submission" date="2020-02" db="EMBL/GenBank/DDBJ databases">
        <authorList>
            <person name="Meier V. D."/>
        </authorList>
    </citation>
    <scope>NUCLEOTIDE SEQUENCE</scope>
    <source>
        <strain evidence="2">AVDCRST_MAG56</strain>
    </source>
</reference>